<dbReference type="Gene3D" id="3.90.1200.10">
    <property type="match status" value="1"/>
</dbReference>
<evidence type="ECO:0000256" key="3">
    <source>
        <dbReference type="ARBA" id="ARBA00011245"/>
    </source>
</evidence>
<evidence type="ECO:0000256" key="1">
    <source>
        <dbReference type="ARBA" id="ARBA00004964"/>
    </source>
</evidence>
<feature type="domain" description="Maltokinase N-terminal cap" evidence="15">
    <location>
        <begin position="45"/>
        <end position="135"/>
    </location>
</feature>
<evidence type="ECO:0000259" key="15">
    <source>
        <dbReference type="Pfam" id="PF18085"/>
    </source>
</evidence>
<comment type="catalytic activity">
    <reaction evidence="14">
        <text>D-maltose + ATP = alpha-maltose 1-phosphate + ADP + H(+)</text>
        <dbReference type="Rhea" id="RHEA:31915"/>
        <dbReference type="ChEBI" id="CHEBI:15378"/>
        <dbReference type="ChEBI" id="CHEBI:17306"/>
        <dbReference type="ChEBI" id="CHEBI:30616"/>
        <dbReference type="ChEBI" id="CHEBI:63576"/>
        <dbReference type="ChEBI" id="CHEBI:456216"/>
        <dbReference type="EC" id="2.7.1.175"/>
    </reaction>
</comment>
<protein>
    <recommendedName>
        <fullName evidence="5">Maltokinase</fullName>
        <ecNumber evidence="4">2.7.1.175</ecNumber>
    </recommendedName>
    <alternativeName>
        <fullName evidence="13">Maltose-1-phosphate synthase</fullName>
    </alternativeName>
</protein>
<keyword evidence="11" id="KW-0320">Glycogen biosynthesis</keyword>
<evidence type="ECO:0000256" key="12">
    <source>
        <dbReference type="ARBA" id="ARBA00023277"/>
    </source>
</evidence>
<keyword evidence="10" id="KW-0067">ATP-binding</keyword>
<sequence>MMSARGTRETMPPALDAAATAAVTRPRTAPDRALLTSLAPLLEAWLPGRRWFAGKDRAITGLEPVSATELLPPGGSTPGLVHLLIRVRQPGPVTDCYQLLIGTHPALPPRLSDALIGTPEDGPLHGQAVYDALQDPRLCSVLLERLRLPGRLGPLAFSRAPGAAIDARLPARILQAEQSNSSVVYGDALILKVFRRVYAGVNPDLELPLALARAGNTNVPPPVAWFETAALTGEDGSDGGPATLGVLQPFLAGSTDGWQLALDSIAAGRDFALEARSLGRATAEVHTALAAALPVTVLRRVQMEHLTALMAERVESTAVAVPGLAPYRAALAAAYEELADLTRAGRSWPAQRIHGDLHLGQALRTSGGWSLIDFEGEPARPLAERRRPQPPARDVAGMLRSFDYASRTGGPDTGWTLDEQAAWAARQCAAYCAGYAEAAGADPRDDAALLRAYETDKAVYEVLYEARHRPDWLDVPMAAVRRLAAPAAAPPTPRD</sequence>
<evidence type="ECO:0000313" key="17">
    <source>
        <dbReference type="Proteomes" id="UP000481583"/>
    </source>
</evidence>
<evidence type="ECO:0000313" key="16">
    <source>
        <dbReference type="EMBL" id="NGN69406.1"/>
    </source>
</evidence>
<dbReference type="GO" id="GO:0005524">
    <property type="term" value="F:ATP binding"/>
    <property type="evidence" value="ECO:0007669"/>
    <property type="project" value="UniProtKB-KW"/>
</dbReference>
<comment type="pathway">
    <text evidence="1">Glycan biosynthesis; glycogen biosynthesis.</text>
</comment>
<dbReference type="RefSeq" id="WP_165244313.1">
    <property type="nucleotide sequence ID" value="NZ_JAAKZV010000292.1"/>
</dbReference>
<reference evidence="16 17" key="1">
    <citation type="submission" date="2020-02" db="EMBL/GenBank/DDBJ databases">
        <title>Whole-genome analyses of novel actinobacteria.</title>
        <authorList>
            <person name="Sahin N."/>
        </authorList>
    </citation>
    <scope>NUCLEOTIDE SEQUENCE [LARGE SCALE GENOMIC DNA]</scope>
    <source>
        <strain evidence="16 17">A7024</strain>
    </source>
</reference>
<evidence type="ECO:0000256" key="11">
    <source>
        <dbReference type="ARBA" id="ARBA00023056"/>
    </source>
</evidence>
<comment type="caution">
    <text evidence="16">The sequence shown here is derived from an EMBL/GenBank/DDBJ whole genome shotgun (WGS) entry which is preliminary data.</text>
</comment>
<evidence type="ECO:0000256" key="4">
    <source>
        <dbReference type="ARBA" id="ARBA00011962"/>
    </source>
</evidence>
<comment type="similarity">
    <text evidence="2">Belongs to the aminoglycoside phosphotransferase family.</text>
</comment>
<dbReference type="EMBL" id="JAAKZV010000292">
    <property type="protein sequence ID" value="NGN69406.1"/>
    <property type="molecule type" value="Genomic_DNA"/>
</dbReference>
<keyword evidence="9 16" id="KW-0418">Kinase</keyword>
<dbReference type="SUPFAM" id="SSF56112">
    <property type="entry name" value="Protein kinase-like (PK-like)"/>
    <property type="match status" value="1"/>
</dbReference>
<dbReference type="GO" id="GO:0005978">
    <property type="term" value="P:glycogen biosynthetic process"/>
    <property type="evidence" value="ECO:0007669"/>
    <property type="project" value="UniProtKB-UniPathway"/>
</dbReference>
<keyword evidence="6" id="KW-0321">Glycogen metabolism</keyword>
<name>A0A6G4UCK5_9ACTN</name>
<evidence type="ECO:0000256" key="10">
    <source>
        <dbReference type="ARBA" id="ARBA00022840"/>
    </source>
</evidence>
<comment type="subunit">
    <text evidence="3">Monomer.</text>
</comment>
<dbReference type="GO" id="GO:0016301">
    <property type="term" value="F:kinase activity"/>
    <property type="evidence" value="ECO:0007669"/>
    <property type="project" value="UniProtKB-KW"/>
</dbReference>
<evidence type="ECO:0000256" key="9">
    <source>
        <dbReference type="ARBA" id="ARBA00022777"/>
    </source>
</evidence>
<accession>A0A6G4UCK5</accession>
<evidence type="ECO:0000256" key="2">
    <source>
        <dbReference type="ARBA" id="ARBA00006219"/>
    </source>
</evidence>
<dbReference type="UniPathway" id="UPA00164"/>
<evidence type="ECO:0000256" key="13">
    <source>
        <dbReference type="ARBA" id="ARBA00031251"/>
    </source>
</evidence>
<dbReference type="AlphaFoldDB" id="A0A6G4UCK5"/>
<gene>
    <name evidence="16" type="ORF">G5C51_36650</name>
</gene>
<dbReference type="EC" id="2.7.1.175" evidence="4"/>
<evidence type="ECO:0000256" key="14">
    <source>
        <dbReference type="ARBA" id="ARBA00049067"/>
    </source>
</evidence>
<evidence type="ECO:0000256" key="8">
    <source>
        <dbReference type="ARBA" id="ARBA00022741"/>
    </source>
</evidence>
<keyword evidence="8" id="KW-0547">Nucleotide-binding</keyword>
<keyword evidence="12" id="KW-0119">Carbohydrate metabolism</keyword>
<evidence type="ECO:0000256" key="6">
    <source>
        <dbReference type="ARBA" id="ARBA00022600"/>
    </source>
</evidence>
<organism evidence="16 17">
    <name type="scientific">Streptomyces coryli</name>
    <dbReference type="NCBI Taxonomy" id="1128680"/>
    <lineage>
        <taxon>Bacteria</taxon>
        <taxon>Bacillati</taxon>
        <taxon>Actinomycetota</taxon>
        <taxon>Actinomycetes</taxon>
        <taxon>Kitasatosporales</taxon>
        <taxon>Streptomycetaceae</taxon>
        <taxon>Streptomyces</taxon>
    </lineage>
</organism>
<keyword evidence="7" id="KW-0808">Transferase</keyword>
<evidence type="ECO:0000256" key="7">
    <source>
        <dbReference type="ARBA" id="ARBA00022679"/>
    </source>
</evidence>
<dbReference type="Pfam" id="PF18085">
    <property type="entry name" value="Mak_N_cap"/>
    <property type="match status" value="1"/>
</dbReference>
<dbReference type="InterPro" id="IPR040999">
    <property type="entry name" value="Mak_N_cap"/>
</dbReference>
<evidence type="ECO:0000256" key="5">
    <source>
        <dbReference type="ARBA" id="ARBA00013882"/>
    </source>
</evidence>
<proteinExistence type="inferred from homology"/>
<dbReference type="InterPro" id="IPR011009">
    <property type="entry name" value="Kinase-like_dom_sf"/>
</dbReference>
<dbReference type="Proteomes" id="UP000481583">
    <property type="component" value="Unassembled WGS sequence"/>
</dbReference>
<keyword evidence="17" id="KW-1185">Reference proteome</keyword>